<keyword evidence="1" id="KW-0812">Transmembrane</keyword>
<protein>
    <recommendedName>
        <fullName evidence="4">Transmembrane protein</fullName>
    </recommendedName>
</protein>
<dbReference type="Proteomes" id="UP000265566">
    <property type="component" value="Chromosome 7"/>
</dbReference>
<comment type="caution">
    <text evidence="2">The sequence shown here is derived from an EMBL/GenBank/DDBJ whole genome shotgun (WGS) entry which is preliminary data.</text>
</comment>
<name>A0A396H7E8_MEDTR</name>
<evidence type="ECO:0000313" key="2">
    <source>
        <dbReference type="EMBL" id="RHN46907.1"/>
    </source>
</evidence>
<dbReference type="Gramene" id="rna41442">
    <property type="protein sequence ID" value="RHN46907.1"/>
    <property type="gene ID" value="gene41442"/>
</dbReference>
<keyword evidence="1" id="KW-1133">Transmembrane helix</keyword>
<proteinExistence type="predicted"/>
<dbReference type="EMBL" id="PSQE01000007">
    <property type="protein sequence ID" value="RHN46907.1"/>
    <property type="molecule type" value="Genomic_DNA"/>
</dbReference>
<organism evidence="2 3">
    <name type="scientific">Medicago truncatula</name>
    <name type="common">Barrel medic</name>
    <name type="synonym">Medicago tribuloides</name>
    <dbReference type="NCBI Taxonomy" id="3880"/>
    <lineage>
        <taxon>Eukaryota</taxon>
        <taxon>Viridiplantae</taxon>
        <taxon>Streptophyta</taxon>
        <taxon>Embryophyta</taxon>
        <taxon>Tracheophyta</taxon>
        <taxon>Spermatophyta</taxon>
        <taxon>Magnoliopsida</taxon>
        <taxon>eudicotyledons</taxon>
        <taxon>Gunneridae</taxon>
        <taxon>Pentapetalae</taxon>
        <taxon>rosids</taxon>
        <taxon>fabids</taxon>
        <taxon>Fabales</taxon>
        <taxon>Fabaceae</taxon>
        <taxon>Papilionoideae</taxon>
        <taxon>50 kb inversion clade</taxon>
        <taxon>NPAAA clade</taxon>
        <taxon>Hologalegina</taxon>
        <taxon>IRL clade</taxon>
        <taxon>Trifolieae</taxon>
        <taxon>Medicago</taxon>
    </lineage>
</organism>
<sequence length="43" mass="4800">MLDVTATQAGVNALFEDAIRKLGYCWTLLLTVLSLIMLRVSMQ</sequence>
<keyword evidence="1" id="KW-0472">Membrane</keyword>
<evidence type="ECO:0008006" key="4">
    <source>
        <dbReference type="Google" id="ProtNLM"/>
    </source>
</evidence>
<feature type="transmembrane region" description="Helical" evidence="1">
    <location>
        <begin position="21"/>
        <end position="40"/>
    </location>
</feature>
<evidence type="ECO:0000256" key="1">
    <source>
        <dbReference type="SAM" id="Phobius"/>
    </source>
</evidence>
<accession>A0A396H7E8</accession>
<reference evidence="3" key="1">
    <citation type="journal article" date="2018" name="Nat. Plants">
        <title>Whole-genome landscape of Medicago truncatula symbiotic genes.</title>
        <authorList>
            <person name="Pecrix Y."/>
            <person name="Staton S.E."/>
            <person name="Sallet E."/>
            <person name="Lelandais-Briere C."/>
            <person name="Moreau S."/>
            <person name="Carrere S."/>
            <person name="Blein T."/>
            <person name="Jardinaud M.F."/>
            <person name="Latrasse D."/>
            <person name="Zouine M."/>
            <person name="Zahm M."/>
            <person name="Kreplak J."/>
            <person name="Mayjonade B."/>
            <person name="Satge C."/>
            <person name="Perez M."/>
            <person name="Cauet S."/>
            <person name="Marande W."/>
            <person name="Chantry-Darmon C."/>
            <person name="Lopez-Roques C."/>
            <person name="Bouchez O."/>
            <person name="Berard A."/>
            <person name="Debelle F."/>
            <person name="Munos S."/>
            <person name="Bendahmane A."/>
            <person name="Berges H."/>
            <person name="Niebel A."/>
            <person name="Buitink J."/>
            <person name="Frugier F."/>
            <person name="Benhamed M."/>
            <person name="Crespi M."/>
            <person name="Gouzy J."/>
            <person name="Gamas P."/>
        </authorList>
    </citation>
    <scope>NUCLEOTIDE SEQUENCE [LARGE SCALE GENOMIC DNA]</scope>
    <source>
        <strain evidence="3">cv. Jemalong A17</strain>
    </source>
</reference>
<evidence type="ECO:0000313" key="3">
    <source>
        <dbReference type="Proteomes" id="UP000265566"/>
    </source>
</evidence>
<gene>
    <name evidence="2" type="ORF">MtrunA17_Chr7g0247211</name>
</gene>
<dbReference type="AlphaFoldDB" id="A0A396H7E8"/>